<dbReference type="AlphaFoldDB" id="A0AAD2D5R6"/>
<organism evidence="2 3">
    <name type="scientific">Euplotes crassus</name>
    <dbReference type="NCBI Taxonomy" id="5936"/>
    <lineage>
        <taxon>Eukaryota</taxon>
        <taxon>Sar</taxon>
        <taxon>Alveolata</taxon>
        <taxon>Ciliophora</taxon>
        <taxon>Intramacronucleata</taxon>
        <taxon>Spirotrichea</taxon>
        <taxon>Hypotrichia</taxon>
        <taxon>Euplotida</taxon>
        <taxon>Euplotidae</taxon>
        <taxon>Moneuplotes</taxon>
    </lineage>
</organism>
<name>A0AAD2D5R6_EUPCR</name>
<dbReference type="EMBL" id="CAMPGE010022664">
    <property type="protein sequence ID" value="CAI2380691.1"/>
    <property type="molecule type" value="Genomic_DNA"/>
</dbReference>
<comment type="caution">
    <text evidence="2">The sequence shown here is derived from an EMBL/GenBank/DDBJ whole genome shotgun (WGS) entry which is preliminary data.</text>
</comment>
<accession>A0AAD2D5R6</accession>
<evidence type="ECO:0000313" key="3">
    <source>
        <dbReference type="Proteomes" id="UP001295684"/>
    </source>
</evidence>
<protein>
    <submittedName>
        <fullName evidence="2">Uncharacterized protein</fullName>
    </submittedName>
</protein>
<evidence type="ECO:0000313" key="2">
    <source>
        <dbReference type="EMBL" id="CAI2380691.1"/>
    </source>
</evidence>
<feature type="compositionally biased region" description="Polar residues" evidence="1">
    <location>
        <begin position="330"/>
        <end position="347"/>
    </location>
</feature>
<gene>
    <name evidence="2" type="ORF">ECRASSUSDP1_LOCUS22131</name>
</gene>
<feature type="region of interest" description="Disordered" evidence="1">
    <location>
        <begin position="330"/>
        <end position="350"/>
    </location>
</feature>
<evidence type="ECO:0000256" key="1">
    <source>
        <dbReference type="SAM" id="MobiDB-lite"/>
    </source>
</evidence>
<dbReference type="Proteomes" id="UP001295684">
    <property type="component" value="Unassembled WGS sequence"/>
</dbReference>
<sequence length="544" mass="63055">MIEKIKEEIERVRKSSHAEFYIESHCYSHLSKITANFHHQQSLYGLQYMKPPECLEITPGCISDDIYCVLHSGRRESLPEVVSYSNAVGTECMDYSSGIDSIRRLQFVRFRTYKQDVGWKIWALMFQTLQASKNNEVFVKAYTIEDMKNPMFFSRIRKVWNWFDICDELGFSKPSYATTNRANNTFKHSGFILDQNDVESFGYLEHSDLDFNIEPLSGCKISYFQTLRSNLFAKKNQIVSQKSRNLPIKEPIFKVSKNSNTSYRLKKRSQILISKSLTSKTTILNKDLQDVKISVIKKPNKKQADLHRNIVQPGIQEAIPRVYSRNCQGLPSQTSSIPRSVQKSPLHSNKHRLSKLSNNSVRSKPKVDNIRKRSSQVWYGKAIQQKMLPSKFGAETSVVKTTLEMGHVKKNVYWINKKYDSQEEFNKYKQSTSFRSDRKIVVDPIKKSTRQDRITKLAKSLKFGTQRYQNQDASPYINLKSKIFGLFKNAKIQSLKNGKASKSCSKREQDLFLEAACLSRNMKRYDLGFFNKRKAKSNSISVER</sequence>
<keyword evidence="3" id="KW-1185">Reference proteome</keyword>
<proteinExistence type="predicted"/>
<reference evidence="2" key="1">
    <citation type="submission" date="2023-07" db="EMBL/GenBank/DDBJ databases">
        <authorList>
            <consortium name="AG Swart"/>
            <person name="Singh M."/>
            <person name="Singh A."/>
            <person name="Seah K."/>
            <person name="Emmerich C."/>
        </authorList>
    </citation>
    <scope>NUCLEOTIDE SEQUENCE</scope>
    <source>
        <strain evidence="2">DP1</strain>
    </source>
</reference>